<reference evidence="2 3" key="1">
    <citation type="journal article" date="2020" name="Genome Biol. Evol.">
        <title>Comparative genomics of strictly vertically transmitted, feminizing microsporidia endosymbionts of amphipod crustaceans.</title>
        <authorList>
            <person name="Cormier A."/>
            <person name="Chebbi M.A."/>
            <person name="Giraud I."/>
            <person name="Wattier R."/>
            <person name="Teixeira M."/>
            <person name="Gilbert C."/>
            <person name="Rigaud T."/>
            <person name="Cordaux R."/>
        </authorList>
    </citation>
    <scope>NUCLEOTIDE SEQUENCE [LARGE SCALE GENOMIC DNA]</scope>
    <source>
        <strain evidence="2 3">Ou3-Ou53</strain>
    </source>
</reference>
<feature type="transmembrane region" description="Helical" evidence="1">
    <location>
        <begin position="98"/>
        <end position="121"/>
    </location>
</feature>
<proteinExistence type="predicted"/>
<keyword evidence="1" id="KW-0472">Membrane</keyword>
<evidence type="ECO:0000313" key="2">
    <source>
        <dbReference type="EMBL" id="KAF9763144.1"/>
    </source>
</evidence>
<dbReference type="Proteomes" id="UP000740883">
    <property type="component" value="Unassembled WGS sequence"/>
</dbReference>
<dbReference type="EMBL" id="SBJO01000096">
    <property type="protein sequence ID" value="KAF9763144.1"/>
    <property type="molecule type" value="Genomic_DNA"/>
</dbReference>
<comment type="caution">
    <text evidence="2">The sequence shown here is derived from an EMBL/GenBank/DDBJ whole genome shotgun (WGS) entry which is preliminary data.</text>
</comment>
<organism evidence="2 3">
    <name type="scientific">Nosema granulosis</name>
    <dbReference type="NCBI Taxonomy" id="83296"/>
    <lineage>
        <taxon>Eukaryota</taxon>
        <taxon>Fungi</taxon>
        <taxon>Fungi incertae sedis</taxon>
        <taxon>Microsporidia</taxon>
        <taxon>Nosematidae</taxon>
        <taxon>Nosema</taxon>
    </lineage>
</organism>
<dbReference type="AlphaFoldDB" id="A0A9P6GYG5"/>
<sequence length="141" mass="16293">MRGSGKNKAIYECNQHIKKAMYYGEVLFNVMVLIFYAYNKCYGYSKFIFTTIPEMICVLLIMKISKPKIDKEDGAVVLSDPGVDLSGKGFPSILFDSLVVCMIVKILIVFSYFSLFIYLLIPISMGYEFIYKPYRVFNKYD</sequence>
<keyword evidence="3" id="KW-1185">Reference proteome</keyword>
<dbReference type="Pfam" id="PF05620">
    <property type="entry name" value="TMEM208_SND2"/>
    <property type="match status" value="1"/>
</dbReference>
<keyword evidence="1" id="KW-1133">Transmembrane helix</keyword>
<gene>
    <name evidence="2" type="ORF">NGRA_1472</name>
</gene>
<protein>
    <submittedName>
        <fullName evidence="2">Uncharacterized protein</fullName>
    </submittedName>
</protein>
<name>A0A9P6GYG5_9MICR</name>
<evidence type="ECO:0000313" key="3">
    <source>
        <dbReference type="Proteomes" id="UP000740883"/>
    </source>
</evidence>
<accession>A0A9P6GYG5</accession>
<dbReference type="InterPro" id="IPR008506">
    <property type="entry name" value="SND2/TMEM208"/>
</dbReference>
<evidence type="ECO:0000256" key="1">
    <source>
        <dbReference type="SAM" id="Phobius"/>
    </source>
</evidence>
<dbReference type="OrthoDB" id="276296at2759"/>
<keyword evidence="1" id="KW-0812">Transmembrane</keyword>
<feature type="transmembrane region" description="Helical" evidence="1">
    <location>
        <begin position="20"/>
        <end position="38"/>
    </location>
</feature>